<keyword evidence="5 8" id="KW-0732">Signal</keyword>
<dbReference type="SUPFAM" id="SSF56935">
    <property type="entry name" value="Porins"/>
    <property type="match status" value="1"/>
</dbReference>
<evidence type="ECO:0000313" key="10">
    <source>
        <dbReference type="Proteomes" id="UP000219336"/>
    </source>
</evidence>
<dbReference type="Proteomes" id="UP000219336">
    <property type="component" value="Unassembled WGS sequence"/>
</dbReference>
<keyword evidence="3" id="KW-1134">Transmembrane beta strand</keyword>
<dbReference type="GO" id="GO:0009279">
    <property type="term" value="C:cell outer membrane"/>
    <property type="evidence" value="ECO:0007669"/>
    <property type="project" value="UniProtKB-SubCell"/>
</dbReference>
<dbReference type="AlphaFoldDB" id="A0A240EPI6"/>
<dbReference type="EMBL" id="OANU01000123">
    <property type="protein sequence ID" value="SNX50617.1"/>
    <property type="molecule type" value="Genomic_DNA"/>
</dbReference>
<keyword evidence="7" id="KW-0998">Cell outer membrane</keyword>
<evidence type="ECO:0000256" key="6">
    <source>
        <dbReference type="ARBA" id="ARBA00023136"/>
    </source>
</evidence>
<accession>A0A240EPI6</accession>
<evidence type="ECO:0000256" key="8">
    <source>
        <dbReference type="SAM" id="SignalP"/>
    </source>
</evidence>
<evidence type="ECO:0000256" key="1">
    <source>
        <dbReference type="ARBA" id="ARBA00004571"/>
    </source>
</evidence>
<protein>
    <submittedName>
        <fullName evidence="9">Long-chain fatty acid transport protein</fullName>
    </submittedName>
</protein>
<dbReference type="GO" id="GO:0015483">
    <property type="term" value="F:long-chain fatty acid transporting porin activity"/>
    <property type="evidence" value="ECO:0007669"/>
    <property type="project" value="TreeGrafter"/>
</dbReference>
<comment type="similarity">
    <text evidence="2">Belongs to the OmpP1/FadL family.</text>
</comment>
<evidence type="ECO:0000256" key="2">
    <source>
        <dbReference type="ARBA" id="ARBA00008163"/>
    </source>
</evidence>
<evidence type="ECO:0000313" key="9">
    <source>
        <dbReference type="EMBL" id="SNX50617.1"/>
    </source>
</evidence>
<name>A0A240EPI6_9VIBR</name>
<evidence type="ECO:0000256" key="3">
    <source>
        <dbReference type="ARBA" id="ARBA00022452"/>
    </source>
</evidence>
<evidence type="ECO:0000256" key="5">
    <source>
        <dbReference type="ARBA" id="ARBA00022729"/>
    </source>
</evidence>
<dbReference type="PANTHER" id="PTHR35093:SF1">
    <property type="entry name" value="OUTER MEMBRANE LONG-CHAIN FATTY ACID RECEPTOR FADL FAMILY"/>
    <property type="match status" value="1"/>
</dbReference>
<gene>
    <name evidence="9" type="primary">fadL</name>
    <name evidence="9" type="ORF">VTH8203_04278</name>
</gene>
<dbReference type="Gene3D" id="2.40.160.60">
    <property type="entry name" value="Outer membrane protein transport protein (OMPP1/FadL/TodX)"/>
    <property type="match status" value="1"/>
</dbReference>
<dbReference type="InterPro" id="IPR005017">
    <property type="entry name" value="OMPP1/FadL/TodX"/>
</dbReference>
<reference evidence="10" key="1">
    <citation type="submission" date="2016-06" db="EMBL/GenBank/DDBJ databases">
        <authorList>
            <person name="Rodrigo-Torres L."/>
            <person name="Arahal R.D."/>
            <person name="Lucena T."/>
        </authorList>
    </citation>
    <scope>NUCLEOTIDE SEQUENCE [LARGE SCALE GENOMIC DNA]</scope>
    <source>
        <strain evidence="10">CECT8203</strain>
    </source>
</reference>
<keyword evidence="10" id="KW-1185">Reference proteome</keyword>
<dbReference type="Pfam" id="PF03349">
    <property type="entry name" value="Toluene_X"/>
    <property type="match status" value="1"/>
</dbReference>
<feature type="signal peptide" evidence="8">
    <location>
        <begin position="1"/>
        <end position="28"/>
    </location>
</feature>
<dbReference type="RefSeq" id="WP_096995521.1">
    <property type="nucleotide sequence ID" value="NZ_JBHSII010000001.1"/>
</dbReference>
<dbReference type="PANTHER" id="PTHR35093">
    <property type="entry name" value="OUTER MEMBRANE PROTEIN NMB0088-RELATED"/>
    <property type="match status" value="1"/>
</dbReference>
<keyword evidence="6" id="KW-0472">Membrane</keyword>
<sequence>MTTSRLYKKTLLAVAVSSLTFASQHAAAAGFQLNSQSATGLGRAFAGDAVIADNASVMARNAAAMTLFDSHQFSGGVNYIKTSIDVKNIDYLGGAQGPIADVNNSSGTPVPNIYYIHRLNDQWALGAGIYSNFGTKNNFDDSFGSGQPGVPGQVPGAAAFAGTTEISSINYTLNAAYRVNEQWSIGAGLDIIQGSGKLIRSTGWSSPAPTNLVDIDVSGVGLGFNLGTVFELNEDNRFGLAYHYSPEIEADGDMSVTGNDISNEKLKLPLPSMLEFSGYHKIQDTKFAVHYSLQWIGWSVFDTLETTGGSFSKDYKWKDGYHAALGGTYYLNDAWTLRAGYMYDTAAQDKITSISVPDSDRQWLSAGFGYHFKKHHTVDFGFTYLMGKDVSVNDGNSDVLYATTKADAFLAGIQYSYSF</sequence>
<dbReference type="OrthoDB" id="19849at2"/>
<evidence type="ECO:0000256" key="7">
    <source>
        <dbReference type="ARBA" id="ARBA00023237"/>
    </source>
</evidence>
<organism evidence="9 10">
    <name type="scientific">Vibrio thalassae</name>
    <dbReference type="NCBI Taxonomy" id="1243014"/>
    <lineage>
        <taxon>Bacteria</taxon>
        <taxon>Pseudomonadati</taxon>
        <taxon>Pseudomonadota</taxon>
        <taxon>Gammaproteobacteria</taxon>
        <taxon>Vibrionales</taxon>
        <taxon>Vibrionaceae</taxon>
        <taxon>Vibrio</taxon>
    </lineage>
</organism>
<evidence type="ECO:0000256" key="4">
    <source>
        <dbReference type="ARBA" id="ARBA00022692"/>
    </source>
</evidence>
<proteinExistence type="inferred from homology"/>
<keyword evidence="4" id="KW-0812">Transmembrane</keyword>
<feature type="chain" id="PRO_5013235447" evidence="8">
    <location>
        <begin position="29"/>
        <end position="419"/>
    </location>
</feature>
<comment type="subcellular location">
    <subcellularLocation>
        <location evidence="1">Cell outer membrane</location>
        <topology evidence="1">Multi-pass membrane protein</topology>
    </subcellularLocation>
</comment>